<dbReference type="Pfam" id="PF04548">
    <property type="entry name" value="AIG1"/>
    <property type="match status" value="1"/>
</dbReference>
<evidence type="ECO:0000313" key="6">
    <source>
        <dbReference type="Ensembl" id="ENSSGRP00000035209.1"/>
    </source>
</evidence>
<evidence type="ECO:0000256" key="3">
    <source>
        <dbReference type="ARBA" id="ARBA00023134"/>
    </source>
</evidence>
<protein>
    <recommendedName>
        <fullName evidence="5">AIG1-type G domain-containing protein</fullName>
    </recommendedName>
</protein>
<keyword evidence="2" id="KW-0547">Nucleotide-binding</keyword>
<dbReference type="FunFam" id="3.40.50.300:FF:000366">
    <property type="entry name" value="GTPase, IMAP family member 2"/>
    <property type="match status" value="1"/>
</dbReference>
<dbReference type="PANTHER" id="PTHR10903">
    <property type="entry name" value="GTPASE, IMAP FAMILY MEMBER-RELATED"/>
    <property type="match status" value="1"/>
</dbReference>
<dbReference type="InterPro" id="IPR045058">
    <property type="entry name" value="GIMA/IAN/Toc"/>
</dbReference>
<dbReference type="SUPFAM" id="SSF52540">
    <property type="entry name" value="P-loop containing nucleoside triphosphate hydrolases"/>
    <property type="match status" value="1"/>
</dbReference>
<evidence type="ECO:0000256" key="1">
    <source>
        <dbReference type="ARBA" id="ARBA00008535"/>
    </source>
</evidence>
<dbReference type="GO" id="GO:0005525">
    <property type="term" value="F:GTP binding"/>
    <property type="evidence" value="ECO:0007669"/>
    <property type="project" value="UniProtKB-KW"/>
</dbReference>
<dbReference type="Proteomes" id="UP000472262">
    <property type="component" value="Unassembled WGS sequence"/>
</dbReference>
<dbReference type="Ensembl" id="ENSSGRT00000037797.1">
    <property type="protein sequence ID" value="ENSSGRP00000035209.1"/>
    <property type="gene ID" value="ENSSGRG00000019518.1"/>
</dbReference>
<comment type="similarity">
    <text evidence="1">Belongs to the TRAFAC class TrmE-Era-EngA-EngB-Septin-like GTPase superfamily. AIG1/Toc34/Toc159-like paraseptin GTPase family. IAN subfamily.</text>
</comment>
<keyword evidence="7" id="KW-1185">Reference proteome</keyword>
<keyword evidence="4" id="KW-0472">Membrane</keyword>
<dbReference type="PROSITE" id="PS51720">
    <property type="entry name" value="G_AIG1"/>
    <property type="match status" value="1"/>
</dbReference>
<keyword evidence="4" id="KW-0812">Transmembrane</keyword>
<feature type="transmembrane region" description="Helical" evidence="4">
    <location>
        <begin position="181"/>
        <end position="200"/>
    </location>
</feature>
<dbReference type="InterPro" id="IPR027417">
    <property type="entry name" value="P-loop_NTPase"/>
</dbReference>
<keyword evidence="3" id="KW-0342">GTP-binding</keyword>
<sequence length="238" mass="26393">MSELRNSPNSETCEVHEANVDKKSMEIIDTPGLIDASKEKMKKDEIEKFVCMSAPGPHVFLLVIRLDTRFTDEKKNTEKWIQENIGEDAVHHTIILFTHADLLKGKSLDEYIRERPYLQSLVHRCGDRSHPFNCQDRNNPNQVTELLEKIENMAEANGWRYYTNQMFKEILNRKVRRLRNASVAIGSAGVAAIITGGAVLGATTLVAAPALVIAGGGLAVVGGIGIYKKIKLAILING</sequence>
<dbReference type="Gene3D" id="3.40.50.300">
    <property type="entry name" value="P-loop containing nucleotide triphosphate hydrolases"/>
    <property type="match status" value="1"/>
</dbReference>
<keyword evidence="4" id="KW-1133">Transmembrane helix</keyword>
<accession>A0A672MCG3</accession>
<reference evidence="6" key="1">
    <citation type="submission" date="2025-08" db="UniProtKB">
        <authorList>
            <consortium name="Ensembl"/>
        </authorList>
    </citation>
    <scope>IDENTIFICATION</scope>
</reference>
<dbReference type="OMA" id="CEVHEAN"/>
<evidence type="ECO:0000313" key="7">
    <source>
        <dbReference type="Proteomes" id="UP000472262"/>
    </source>
</evidence>
<evidence type="ECO:0000256" key="4">
    <source>
        <dbReference type="SAM" id="Phobius"/>
    </source>
</evidence>
<feature type="transmembrane region" description="Helical" evidence="4">
    <location>
        <begin position="206"/>
        <end position="227"/>
    </location>
</feature>
<dbReference type="InParanoid" id="A0A672MCG3"/>
<evidence type="ECO:0000256" key="2">
    <source>
        <dbReference type="ARBA" id="ARBA00022741"/>
    </source>
</evidence>
<feature type="domain" description="AIG1-type G" evidence="5">
    <location>
        <begin position="1"/>
        <end position="171"/>
    </location>
</feature>
<dbReference type="AlphaFoldDB" id="A0A672MCG3"/>
<reference evidence="6" key="2">
    <citation type="submission" date="2025-09" db="UniProtKB">
        <authorList>
            <consortium name="Ensembl"/>
        </authorList>
    </citation>
    <scope>IDENTIFICATION</scope>
</reference>
<evidence type="ECO:0000259" key="5">
    <source>
        <dbReference type="PROSITE" id="PS51720"/>
    </source>
</evidence>
<proteinExistence type="inferred from homology"/>
<dbReference type="InterPro" id="IPR006703">
    <property type="entry name" value="G_AIG1"/>
</dbReference>
<dbReference type="PANTHER" id="PTHR10903:SF188">
    <property type="entry name" value="GTPASE IMAP FAMILY MEMBER 2-LIKE-RELATED"/>
    <property type="match status" value="1"/>
</dbReference>
<name>A0A672MCG3_SINGR</name>
<organism evidence="6 7">
    <name type="scientific">Sinocyclocheilus grahami</name>
    <name type="common">Dianchi golden-line fish</name>
    <name type="synonym">Barbus grahami</name>
    <dbReference type="NCBI Taxonomy" id="75366"/>
    <lineage>
        <taxon>Eukaryota</taxon>
        <taxon>Metazoa</taxon>
        <taxon>Chordata</taxon>
        <taxon>Craniata</taxon>
        <taxon>Vertebrata</taxon>
        <taxon>Euteleostomi</taxon>
        <taxon>Actinopterygii</taxon>
        <taxon>Neopterygii</taxon>
        <taxon>Teleostei</taxon>
        <taxon>Ostariophysi</taxon>
        <taxon>Cypriniformes</taxon>
        <taxon>Cyprinidae</taxon>
        <taxon>Cyprininae</taxon>
        <taxon>Sinocyclocheilus</taxon>
    </lineage>
</organism>